<dbReference type="InterPro" id="IPR036597">
    <property type="entry name" value="Fido-like_dom_sf"/>
</dbReference>
<reference evidence="5 6" key="1">
    <citation type="submission" date="2018-10" db="EMBL/GenBank/DDBJ databases">
        <title>Dokdonia luteus sp. nov., isolated from sea water.</title>
        <authorList>
            <person name="Zhou L.Y."/>
            <person name="Du Z.J."/>
        </authorList>
    </citation>
    <scope>NUCLEOTIDE SEQUENCE [LARGE SCALE GENOMIC DNA]</scope>
    <source>
        <strain evidence="5 6">SH27</strain>
    </source>
</reference>
<dbReference type="Proteomes" id="UP000281985">
    <property type="component" value="Unassembled WGS sequence"/>
</dbReference>
<dbReference type="InterPro" id="IPR003812">
    <property type="entry name" value="Fido"/>
</dbReference>
<keyword evidence="2" id="KW-0067">ATP-binding</keyword>
<feature type="active site" evidence="1">
    <location>
        <position position="185"/>
    </location>
</feature>
<feature type="binding site" evidence="2">
    <location>
        <begin position="221"/>
        <end position="222"/>
    </location>
    <ligand>
        <name>ATP</name>
        <dbReference type="ChEBI" id="CHEBI:30616"/>
    </ligand>
</feature>
<evidence type="ECO:0000313" key="5">
    <source>
        <dbReference type="EMBL" id="RMB57447.1"/>
    </source>
</evidence>
<sequence length="317" mass="36492">MEWRDVRTTYEFKQLLDRLDAEKARLDTYRPIPAYKIKSIKDSLTMEWTYNSNSIEGNTLSLIETVVVVKDGLTIAGKSLREHFEAVNHNEAIGFVEELAQKGYLLKKRDILEVHALVLDKIDKEIAGVYRTGQVRIQGANFTPPDALVVRELMEELIEWYNTDGQQLHPIVRASVFHHRFVWIHPFFDGNGRTARLIFNLLLMSEGFPPAIILKVDRKKYYASLNASNKGDYDKLFLLVAQAAERSLSIYLNSLGSSSNGFKPINDIVSEPNAPYGQEYVSLLARRGKITAYKEGRVWYTSKKAIEEYQEKRERKR</sequence>
<proteinExistence type="predicted"/>
<keyword evidence="6" id="KW-1185">Reference proteome</keyword>
<dbReference type="Pfam" id="PF02661">
    <property type="entry name" value="Fic"/>
    <property type="match status" value="1"/>
</dbReference>
<dbReference type="PANTHER" id="PTHR13504:SF38">
    <property type="entry name" value="FIDO DOMAIN-CONTAINING PROTEIN"/>
    <property type="match status" value="1"/>
</dbReference>
<comment type="caution">
    <text evidence="5">The sequence shown here is derived from an EMBL/GenBank/DDBJ whole genome shotgun (WGS) entry which is preliminary data.</text>
</comment>
<feature type="binding site" evidence="2">
    <location>
        <position position="229"/>
    </location>
    <ligand>
        <name>ATP</name>
        <dbReference type="ChEBI" id="CHEBI:30616"/>
    </ligand>
</feature>
<dbReference type="SUPFAM" id="SSF140931">
    <property type="entry name" value="Fic-like"/>
    <property type="match status" value="1"/>
</dbReference>
<dbReference type="InterPro" id="IPR040198">
    <property type="entry name" value="Fido_containing"/>
</dbReference>
<protein>
    <submittedName>
        <fullName evidence="5">Fic family protein</fullName>
    </submittedName>
</protein>
<dbReference type="OrthoDB" id="9814400at2"/>
<feature type="site" description="Important for autoinhibition of adenylyltransferase activity" evidence="3">
    <location>
        <position position="56"/>
    </location>
</feature>
<name>A0A3M0FZV9_9FLAO</name>
<organism evidence="5 6">
    <name type="scientific">Dokdonia sinensis</name>
    <dbReference type="NCBI Taxonomy" id="2479847"/>
    <lineage>
        <taxon>Bacteria</taxon>
        <taxon>Pseudomonadati</taxon>
        <taxon>Bacteroidota</taxon>
        <taxon>Flavobacteriia</taxon>
        <taxon>Flavobacteriales</taxon>
        <taxon>Flavobacteriaceae</taxon>
        <taxon>Dokdonia</taxon>
    </lineage>
</organism>
<evidence type="ECO:0000256" key="1">
    <source>
        <dbReference type="PIRSR" id="PIRSR640198-1"/>
    </source>
</evidence>
<evidence type="ECO:0000256" key="3">
    <source>
        <dbReference type="PIRSR" id="PIRSR640198-3"/>
    </source>
</evidence>
<dbReference type="GO" id="GO:0005524">
    <property type="term" value="F:ATP binding"/>
    <property type="evidence" value="ECO:0007669"/>
    <property type="project" value="UniProtKB-KW"/>
</dbReference>
<dbReference type="EMBL" id="REFV01000011">
    <property type="protein sequence ID" value="RMB57447.1"/>
    <property type="molecule type" value="Genomic_DNA"/>
</dbReference>
<evidence type="ECO:0000259" key="4">
    <source>
        <dbReference type="PROSITE" id="PS51459"/>
    </source>
</evidence>
<dbReference type="Gene3D" id="1.10.3290.10">
    <property type="entry name" value="Fido-like domain"/>
    <property type="match status" value="1"/>
</dbReference>
<evidence type="ECO:0000256" key="2">
    <source>
        <dbReference type="PIRSR" id="PIRSR640198-2"/>
    </source>
</evidence>
<feature type="binding site" evidence="2">
    <location>
        <begin position="189"/>
        <end position="196"/>
    </location>
    <ligand>
        <name>ATP</name>
        <dbReference type="ChEBI" id="CHEBI:30616"/>
    </ligand>
</feature>
<dbReference type="RefSeq" id="WP_121917925.1">
    <property type="nucleotide sequence ID" value="NZ_REFV01000011.1"/>
</dbReference>
<evidence type="ECO:0000313" key="6">
    <source>
        <dbReference type="Proteomes" id="UP000281985"/>
    </source>
</evidence>
<accession>A0A3M0FZV9</accession>
<dbReference type="PANTHER" id="PTHR13504">
    <property type="entry name" value="FIDO DOMAIN-CONTAINING PROTEIN DDB_G0283145"/>
    <property type="match status" value="1"/>
</dbReference>
<dbReference type="AlphaFoldDB" id="A0A3M0FZV9"/>
<feature type="domain" description="Fido" evidence="4">
    <location>
        <begin position="106"/>
        <end position="242"/>
    </location>
</feature>
<dbReference type="PROSITE" id="PS51459">
    <property type="entry name" value="FIDO"/>
    <property type="match status" value="1"/>
</dbReference>
<keyword evidence="2" id="KW-0547">Nucleotide-binding</keyword>
<gene>
    <name evidence="5" type="ORF">EAX61_11920</name>
</gene>